<comment type="caution">
    <text evidence="3">The sequence shown here is derived from an EMBL/GenBank/DDBJ whole genome shotgun (WGS) entry which is preliminary data.</text>
</comment>
<dbReference type="Gene3D" id="3.10.20.30">
    <property type="match status" value="1"/>
</dbReference>
<protein>
    <submittedName>
        <fullName evidence="3">Ferredoxin-NADP reductase</fullName>
    </submittedName>
</protein>
<dbReference type="Gene3D" id="2.40.30.10">
    <property type="entry name" value="Translation factors"/>
    <property type="match status" value="1"/>
</dbReference>
<keyword evidence="4" id="KW-1185">Reference proteome</keyword>
<proteinExistence type="predicted"/>
<evidence type="ECO:0000259" key="2">
    <source>
        <dbReference type="PROSITE" id="PS51384"/>
    </source>
</evidence>
<dbReference type="CDD" id="cd00207">
    <property type="entry name" value="fer2"/>
    <property type="match status" value="1"/>
</dbReference>
<dbReference type="InterPro" id="IPR001041">
    <property type="entry name" value="2Fe-2S_ferredoxin-type"/>
</dbReference>
<reference evidence="3 4" key="1">
    <citation type="submission" date="2020-08" db="EMBL/GenBank/DDBJ databases">
        <title>Genomic Encyclopedia of Type Strains, Phase III (KMG-III): the genomes of soil and plant-associated and newly described type strains.</title>
        <authorList>
            <person name="Whitman W."/>
        </authorList>
    </citation>
    <scope>NUCLEOTIDE SEQUENCE [LARGE SCALE GENOMIC DNA]</scope>
    <source>
        <strain evidence="3 4">CECT 8654</strain>
    </source>
</reference>
<dbReference type="PANTHER" id="PTHR47354:SF3">
    <property type="entry name" value="OXIDOREDUCTASE-RELATED"/>
    <property type="match status" value="1"/>
</dbReference>
<dbReference type="Pfam" id="PF00175">
    <property type="entry name" value="NAD_binding_1"/>
    <property type="match status" value="1"/>
</dbReference>
<organism evidence="3 4">
    <name type="scientific">Litorivivens lipolytica</name>
    <dbReference type="NCBI Taxonomy" id="1524264"/>
    <lineage>
        <taxon>Bacteria</taxon>
        <taxon>Pseudomonadati</taxon>
        <taxon>Pseudomonadota</taxon>
        <taxon>Gammaproteobacteria</taxon>
        <taxon>Litorivivens</taxon>
    </lineage>
</organism>
<dbReference type="GO" id="GO:0051536">
    <property type="term" value="F:iron-sulfur cluster binding"/>
    <property type="evidence" value="ECO:0007669"/>
    <property type="project" value="InterPro"/>
</dbReference>
<dbReference type="InterPro" id="IPR001433">
    <property type="entry name" value="OxRdtase_FAD/NAD-bd"/>
</dbReference>
<accession>A0A7W4W6L6</accession>
<dbReference type="InterPro" id="IPR050415">
    <property type="entry name" value="MRET"/>
</dbReference>
<dbReference type="InterPro" id="IPR012675">
    <property type="entry name" value="Beta-grasp_dom_sf"/>
</dbReference>
<dbReference type="Pfam" id="PF00111">
    <property type="entry name" value="Fer2"/>
    <property type="match status" value="1"/>
</dbReference>
<dbReference type="Gene3D" id="3.40.50.80">
    <property type="entry name" value="Nucleotide-binding domain of ferredoxin-NADP reductase (FNR) module"/>
    <property type="match status" value="1"/>
</dbReference>
<evidence type="ECO:0000313" key="4">
    <source>
        <dbReference type="Proteomes" id="UP000537130"/>
    </source>
</evidence>
<feature type="domain" description="FAD-binding FR-type" evidence="2">
    <location>
        <begin position="33"/>
        <end position="138"/>
    </location>
</feature>
<dbReference type="RefSeq" id="WP_183411077.1">
    <property type="nucleotide sequence ID" value="NZ_JACHWY010000003.1"/>
</dbReference>
<dbReference type="PROSITE" id="PS51384">
    <property type="entry name" value="FAD_FR"/>
    <property type="match status" value="1"/>
</dbReference>
<dbReference type="SUPFAM" id="SSF63380">
    <property type="entry name" value="Riboflavin synthase domain-like"/>
    <property type="match status" value="1"/>
</dbReference>
<dbReference type="Proteomes" id="UP000537130">
    <property type="component" value="Unassembled WGS sequence"/>
</dbReference>
<dbReference type="EMBL" id="JACHWY010000003">
    <property type="protein sequence ID" value="MBB3048285.1"/>
    <property type="molecule type" value="Genomic_DNA"/>
</dbReference>
<dbReference type="PRINTS" id="PR00410">
    <property type="entry name" value="PHEHYDRXLASE"/>
</dbReference>
<evidence type="ECO:0000313" key="3">
    <source>
        <dbReference type="EMBL" id="MBB3048285.1"/>
    </source>
</evidence>
<dbReference type="GO" id="GO:0016491">
    <property type="term" value="F:oxidoreductase activity"/>
    <property type="evidence" value="ECO:0007669"/>
    <property type="project" value="InterPro"/>
</dbReference>
<evidence type="ECO:0000259" key="1">
    <source>
        <dbReference type="PROSITE" id="PS51085"/>
    </source>
</evidence>
<gene>
    <name evidence="3" type="ORF">FHR99_002559</name>
</gene>
<dbReference type="Pfam" id="PF00970">
    <property type="entry name" value="FAD_binding_6"/>
    <property type="match status" value="1"/>
</dbReference>
<dbReference type="InterPro" id="IPR017927">
    <property type="entry name" value="FAD-bd_FR_type"/>
</dbReference>
<name>A0A7W4W6L6_9GAMM</name>
<dbReference type="InterPro" id="IPR017938">
    <property type="entry name" value="Riboflavin_synthase-like_b-brl"/>
</dbReference>
<dbReference type="AlphaFoldDB" id="A0A7W4W6L6"/>
<dbReference type="PROSITE" id="PS51085">
    <property type="entry name" value="2FE2S_FER_2"/>
    <property type="match status" value="1"/>
</dbReference>
<feature type="domain" description="2Fe-2S ferredoxin-type" evidence="1">
    <location>
        <begin position="283"/>
        <end position="365"/>
    </location>
</feature>
<dbReference type="InterPro" id="IPR039261">
    <property type="entry name" value="FNR_nucleotide-bd"/>
</dbReference>
<dbReference type="InterPro" id="IPR008333">
    <property type="entry name" value="Cbr1-like_FAD-bd_dom"/>
</dbReference>
<dbReference type="SUPFAM" id="SSF52343">
    <property type="entry name" value="Ferredoxin reductase-like, C-terminal NADP-linked domain"/>
    <property type="match status" value="1"/>
</dbReference>
<dbReference type="InterPro" id="IPR036010">
    <property type="entry name" value="2Fe-2S_ferredoxin-like_sf"/>
</dbReference>
<dbReference type="SUPFAM" id="SSF54292">
    <property type="entry name" value="2Fe-2S ferredoxin-like"/>
    <property type="match status" value="1"/>
</dbReference>
<sequence>MLGVNTEKRWLGAIVSRDQFDFWAQQLGSTAAWERCFARVVSRCEEADDTISLTLKPNANFAGFRAGQHMNLSAIIAGRRVTRSYSFTGLPCADSKQESVSITVRRDPAGVMSDWLYRHAQPGTVLEIGGVFGEMTLEEIQPAATEDLVFLAAGSGITPMISLIKARLAQGVSSLVTLLYWGRRPSAFCFDDELNALLNAHPNFRVHRLTTQEPFVGQPLAGRIHSEQLEQVLGADSSAPRAFICGNAEFVETARQLMNERASTCHVESFSPPARAPQNAVVESITLTLRKSRQVLTVSNQDTLLDALEAQGIAVESGCRMGICNTCTCTVTEGQTRDISTGQLNDGPATRLCVSQPVSNLQLDL</sequence>
<dbReference type="PANTHER" id="PTHR47354">
    <property type="entry name" value="NADH OXIDOREDUCTASE HCR"/>
    <property type="match status" value="1"/>
</dbReference>